<protein>
    <recommendedName>
        <fullName evidence="12">Nickel import system ATP-binding protein NikD</fullName>
        <ecNumber evidence="11">7.2.2.11</ecNumber>
    </recommendedName>
</protein>
<evidence type="ECO:0000256" key="4">
    <source>
        <dbReference type="ARBA" id="ARBA00022475"/>
    </source>
</evidence>
<accession>A0A512NAG1</accession>
<dbReference type="InterPro" id="IPR017871">
    <property type="entry name" value="ABC_transporter-like_CS"/>
</dbReference>
<dbReference type="GO" id="GO:0005886">
    <property type="term" value="C:plasma membrane"/>
    <property type="evidence" value="ECO:0007669"/>
    <property type="project" value="UniProtKB-SubCell"/>
</dbReference>
<dbReference type="GO" id="GO:0005524">
    <property type="term" value="F:ATP binding"/>
    <property type="evidence" value="ECO:0007669"/>
    <property type="project" value="UniProtKB-KW"/>
</dbReference>
<evidence type="ECO:0000259" key="14">
    <source>
        <dbReference type="PROSITE" id="PS50893"/>
    </source>
</evidence>
<dbReference type="SMART" id="SM00382">
    <property type="entry name" value="AAA"/>
    <property type="match status" value="1"/>
</dbReference>
<dbReference type="AlphaFoldDB" id="A0A512NAG1"/>
<dbReference type="InterPro" id="IPR003593">
    <property type="entry name" value="AAA+_ATPase"/>
</dbReference>
<feature type="domain" description="ABC transporter" evidence="14">
    <location>
        <begin position="6"/>
        <end position="257"/>
    </location>
</feature>
<dbReference type="SUPFAM" id="SSF52540">
    <property type="entry name" value="P-loop containing nucleoside triphosphate hydrolases"/>
    <property type="match status" value="1"/>
</dbReference>
<name>A0A512NAG1_9HYPH</name>
<dbReference type="FunFam" id="3.40.50.300:FF:000016">
    <property type="entry name" value="Oligopeptide ABC transporter ATP-binding component"/>
    <property type="match status" value="1"/>
</dbReference>
<comment type="similarity">
    <text evidence="2">Belongs to the ABC transporter superfamily.</text>
</comment>
<dbReference type="GO" id="GO:0016887">
    <property type="term" value="F:ATP hydrolysis activity"/>
    <property type="evidence" value="ECO:0007669"/>
    <property type="project" value="InterPro"/>
</dbReference>
<keyword evidence="7" id="KW-1278">Translocase</keyword>
<dbReference type="InterPro" id="IPR027417">
    <property type="entry name" value="P-loop_NTPase"/>
</dbReference>
<evidence type="ECO:0000256" key="7">
    <source>
        <dbReference type="ARBA" id="ARBA00022967"/>
    </source>
</evidence>
<comment type="catalytic activity">
    <reaction evidence="13">
        <text>Ni(2+)(out) + ATP + H2O = Ni(2+)(in) + ADP + phosphate + H(+)</text>
        <dbReference type="Rhea" id="RHEA:15557"/>
        <dbReference type="ChEBI" id="CHEBI:15377"/>
        <dbReference type="ChEBI" id="CHEBI:15378"/>
        <dbReference type="ChEBI" id="CHEBI:30616"/>
        <dbReference type="ChEBI" id="CHEBI:43474"/>
        <dbReference type="ChEBI" id="CHEBI:49786"/>
        <dbReference type="ChEBI" id="CHEBI:456216"/>
        <dbReference type="EC" id="7.2.2.11"/>
    </reaction>
    <physiologicalReaction direction="left-to-right" evidence="13">
        <dbReference type="Rhea" id="RHEA:15558"/>
    </physiologicalReaction>
</comment>
<evidence type="ECO:0000256" key="1">
    <source>
        <dbReference type="ARBA" id="ARBA00004417"/>
    </source>
</evidence>
<comment type="subunit">
    <text evidence="10">The complex is composed of two ATP-binding proteins (NikD and NikE), two transmembrane proteins (NikB and NikC) and a solute-binding protein (NikA).</text>
</comment>
<evidence type="ECO:0000256" key="8">
    <source>
        <dbReference type="ARBA" id="ARBA00023065"/>
    </source>
</evidence>
<organism evidence="15 16">
    <name type="scientific">Reyranella soli</name>
    <dbReference type="NCBI Taxonomy" id="1230389"/>
    <lineage>
        <taxon>Bacteria</taxon>
        <taxon>Pseudomonadati</taxon>
        <taxon>Pseudomonadota</taxon>
        <taxon>Alphaproteobacteria</taxon>
        <taxon>Hyphomicrobiales</taxon>
        <taxon>Reyranellaceae</taxon>
        <taxon>Reyranella</taxon>
    </lineage>
</organism>
<evidence type="ECO:0000313" key="16">
    <source>
        <dbReference type="Proteomes" id="UP000321058"/>
    </source>
</evidence>
<dbReference type="Pfam" id="PF00005">
    <property type="entry name" value="ABC_tran"/>
    <property type="match status" value="1"/>
</dbReference>
<evidence type="ECO:0000256" key="10">
    <source>
        <dbReference type="ARBA" id="ARBA00038669"/>
    </source>
</evidence>
<dbReference type="Gene3D" id="3.40.50.300">
    <property type="entry name" value="P-loop containing nucleotide triphosphate hydrolases"/>
    <property type="match status" value="1"/>
</dbReference>
<evidence type="ECO:0000256" key="6">
    <source>
        <dbReference type="ARBA" id="ARBA00022840"/>
    </source>
</evidence>
<evidence type="ECO:0000256" key="3">
    <source>
        <dbReference type="ARBA" id="ARBA00022448"/>
    </source>
</evidence>
<dbReference type="Proteomes" id="UP000321058">
    <property type="component" value="Unassembled WGS sequence"/>
</dbReference>
<keyword evidence="6 15" id="KW-0067">ATP-binding</keyword>
<evidence type="ECO:0000313" key="15">
    <source>
        <dbReference type="EMBL" id="GEP55965.1"/>
    </source>
</evidence>
<comment type="caution">
    <text evidence="15">The sequence shown here is derived from an EMBL/GenBank/DDBJ whole genome shotgun (WGS) entry which is preliminary data.</text>
</comment>
<dbReference type="PROSITE" id="PS00211">
    <property type="entry name" value="ABC_TRANSPORTER_1"/>
    <property type="match status" value="1"/>
</dbReference>
<evidence type="ECO:0000256" key="2">
    <source>
        <dbReference type="ARBA" id="ARBA00005417"/>
    </source>
</evidence>
<proteinExistence type="inferred from homology"/>
<keyword evidence="4" id="KW-1003">Cell membrane</keyword>
<evidence type="ECO:0000256" key="12">
    <source>
        <dbReference type="ARBA" id="ARBA00044143"/>
    </source>
</evidence>
<evidence type="ECO:0000256" key="5">
    <source>
        <dbReference type="ARBA" id="ARBA00022741"/>
    </source>
</evidence>
<keyword evidence="5" id="KW-0547">Nucleotide-binding</keyword>
<keyword evidence="8" id="KW-0406">Ion transport</keyword>
<reference evidence="15 16" key="1">
    <citation type="submission" date="2019-07" db="EMBL/GenBank/DDBJ databases">
        <title>Whole genome shotgun sequence of Reyranella soli NBRC 108950.</title>
        <authorList>
            <person name="Hosoyama A."/>
            <person name="Uohara A."/>
            <person name="Ohji S."/>
            <person name="Ichikawa N."/>
        </authorList>
    </citation>
    <scope>NUCLEOTIDE SEQUENCE [LARGE SCALE GENOMIC DNA]</scope>
    <source>
        <strain evidence="15 16">NBRC 108950</strain>
    </source>
</reference>
<keyword evidence="16" id="KW-1185">Reference proteome</keyword>
<dbReference type="EMBL" id="BKAJ01000050">
    <property type="protein sequence ID" value="GEP55965.1"/>
    <property type="molecule type" value="Genomic_DNA"/>
</dbReference>
<dbReference type="InterPro" id="IPR013563">
    <property type="entry name" value="Oligopep_ABC_C"/>
</dbReference>
<keyword evidence="9" id="KW-0472">Membrane</keyword>
<dbReference type="GO" id="GO:0015413">
    <property type="term" value="F:ABC-type nickel transporter activity"/>
    <property type="evidence" value="ECO:0007669"/>
    <property type="project" value="UniProtKB-EC"/>
</dbReference>
<dbReference type="GO" id="GO:0015833">
    <property type="term" value="P:peptide transport"/>
    <property type="evidence" value="ECO:0007669"/>
    <property type="project" value="InterPro"/>
</dbReference>
<dbReference type="Pfam" id="PF08352">
    <property type="entry name" value="oligo_HPY"/>
    <property type="match status" value="1"/>
</dbReference>
<evidence type="ECO:0000256" key="13">
    <source>
        <dbReference type="ARBA" id="ARBA00048610"/>
    </source>
</evidence>
<dbReference type="OrthoDB" id="37801at2"/>
<dbReference type="InterPro" id="IPR003439">
    <property type="entry name" value="ABC_transporter-like_ATP-bd"/>
</dbReference>
<evidence type="ECO:0000256" key="9">
    <source>
        <dbReference type="ARBA" id="ARBA00023136"/>
    </source>
</evidence>
<dbReference type="CDD" id="cd03257">
    <property type="entry name" value="ABC_NikE_OppD_transporters"/>
    <property type="match status" value="1"/>
</dbReference>
<dbReference type="InterPro" id="IPR050388">
    <property type="entry name" value="ABC_Ni/Peptide_Import"/>
</dbReference>
<dbReference type="PROSITE" id="PS50893">
    <property type="entry name" value="ABC_TRANSPORTER_2"/>
    <property type="match status" value="1"/>
</dbReference>
<comment type="subcellular location">
    <subcellularLocation>
        <location evidence="1">Cell inner membrane</location>
        <topology evidence="1">Peripheral membrane protein</topology>
    </subcellularLocation>
</comment>
<dbReference type="RefSeq" id="WP_147150049.1">
    <property type="nucleotide sequence ID" value="NZ_BKAJ01000050.1"/>
</dbReference>
<dbReference type="PANTHER" id="PTHR43297:SF13">
    <property type="entry name" value="NICKEL ABC TRANSPORTER, ATP-BINDING PROTEIN"/>
    <property type="match status" value="1"/>
</dbReference>
<gene>
    <name evidence="15" type="ORF">RSO01_31310</name>
</gene>
<evidence type="ECO:0000256" key="11">
    <source>
        <dbReference type="ARBA" id="ARBA00039098"/>
    </source>
</evidence>
<dbReference type="NCBIfam" id="TIGR01727">
    <property type="entry name" value="oligo_HPY"/>
    <property type="match status" value="1"/>
</dbReference>
<dbReference type="PANTHER" id="PTHR43297">
    <property type="entry name" value="OLIGOPEPTIDE TRANSPORT ATP-BINDING PROTEIN APPD"/>
    <property type="match status" value="1"/>
</dbReference>
<sequence length="326" mass="35703">MAETVLELDDLTVRFHLRRGDLTAVDGASFSIERGQTFGLVGESGSGKSVTAKAIMRLIPAPPGEIPRGRVLFEGSNILDKSDAEMRALRGRRIAMVFQEPMSALNPVFTVCDQISDALRTNLGLSKKEARERVVELLSLVGIPSPQKRLDSYVHEFSGGMRQRVMLAMALSCNPNFLIADEPTTALDVTIQATILELITGMIERLGMSLLFITHNLGVVAHACDRVGVMYASHIVELGDKREIFARPQHPYTVGLLNSIPRLDGQAKYLTPIAGSVCNMMDPPTGCKFHPRCSHAMDVCRREIPRLKEIAPGHLAACHLHDRGTA</sequence>
<keyword evidence="3" id="KW-0813">Transport</keyword>
<dbReference type="EC" id="7.2.2.11" evidence="11"/>